<evidence type="ECO:0000256" key="1">
    <source>
        <dbReference type="SAM" id="MobiDB-lite"/>
    </source>
</evidence>
<dbReference type="Pfam" id="PF07059">
    <property type="entry name" value="EDR2_C"/>
    <property type="match status" value="1"/>
</dbReference>
<dbReference type="InterPro" id="IPR009769">
    <property type="entry name" value="EDR2_C"/>
</dbReference>
<organism evidence="3 4">
    <name type="scientific">Prorocentrum cordatum</name>
    <dbReference type="NCBI Taxonomy" id="2364126"/>
    <lineage>
        <taxon>Eukaryota</taxon>
        <taxon>Sar</taxon>
        <taxon>Alveolata</taxon>
        <taxon>Dinophyceae</taxon>
        <taxon>Prorocentrales</taxon>
        <taxon>Prorocentraceae</taxon>
        <taxon>Prorocentrum</taxon>
    </lineage>
</organism>
<comment type="caution">
    <text evidence="3">The sequence shown here is derived from an EMBL/GenBank/DDBJ whole genome shotgun (WGS) entry which is preliminary data.</text>
</comment>
<gene>
    <name evidence="3" type="ORF">PCOR1329_LOCUS45692</name>
</gene>
<accession>A0ABN9U6U3</accession>
<feature type="region of interest" description="Disordered" evidence="1">
    <location>
        <begin position="47"/>
        <end position="90"/>
    </location>
</feature>
<proteinExistence type="predicted"/>
<feature type="non-terminal residue" evidence="3">
    <location>
        <position position="1"/>
    </location>
</feature>
<name>A0ABN9U6U3_9DINO</name>
<reference evidence="3" key="1">
    <citation type="submission" date="2023-10" db="EMBL/GenBank/DDBJ databases">
        <authorList>
            <person name="Chen Y."/>
            <person name="Shah S."/>
            <person name="Dougan E. K."/>
            <person name="Thang M."/>
            <person name="Chan C."/>
        </authorList>
    </citation>
    <scope>NUCLEOTIDE SEQUENCE [LARGE SCALE GENOMIC DNA]</scope>
</reference>
<sequence>QFAICEVRLALTWPWKQFSLIVARAFPAGLRSILAADSSHAPVPVFRGGAPEEDADGGLRGRGCLTPATSSSTSRAPNPEEAGAAVAGATTSSVHPHAALRGVDAMGPSARQFVSNSACSTAASERCSAPPVTDSAVSGSFGFAHKAAQPVLRFSSDVSVVSTEGVEFMTPNGQPLFGHSLDESARNIPELEFKTPCGSQVLGPERATPRFSTADEVSVPDSSNSAERHDQSTLTVSRDPLVLAGGGGQGVLEAPPAFCPFQSFVRAALGPGDESPPCSWSAGDADQFHVRDSGYAETRRKVPSAFSLYEVAGADAVTSTRKISGIVDKDPRSFSFVSQTCDALLPRSG</sequence>
<dbReference type="EMBL" id="CAUYUJ010015494">
    <property type="protein sequence ID" value="CAK0854717.1"/>
    <property type="molecule type" value="Genomic_DNA"/>
</dbReference>
<protein>
    <recommendedName>
        <fullName evidence="2">Protein ENHANCED DISEASE RESISTANCE 2 C-terminal domain-containing protein</fullName>
    </recommendedName>
</protein>
<evidence type="ECO:0000313" key="3">
    <source>
        <dbReference type="EMBL" id="CAK0854717.1"/>
    </source>
</evidence>
<evidence type="ECO:0000313" key="4">
    <source>
        <dbReference type="Proteomes" id="UP001189429"/>
    </source>
</evidence>
<feature type="region of interest" description="Disordered" evidence="1">
    <location>
        <begin position="195"/>
        <end position="233"/>
    </location>
</feature>
<evidence type="ECO:0000259" key="2">
    <source>
        <dbReference type="Pfam" id="PF07059"/>
    </source>
</evidence>
<feature type="compositionally biased region" description="Low complexity" evidence="1">
    <location>
        <begin position="69"/>
        <end position="90"/>
    </location>
</feature>
<keyword evidence="4" id="KW-1185">Reference proteome</keyword>
<dbReference type="Proteomes" id="UP001189429">
    <property type="component" value="Unassembled WGS sequence"/>
</dbReference>
<feature type="domain" description="Protein ENHANCED DISEASE RESISTANCE 2 C-terminal" evidence="2">
    <location>
        <begin position="280"/>
        <end position="329"/>
    </location>
</feature>